<feature type="chain" id="PRO_5040971458" evidence="3">
    <location>
        <begin position="28"/>
        <end position="260"/>
    </location>
</feature>
<dbReference type="Pfam" id="PF01738">
    <property type="entry name" value="DLH"/>
    <property type="match status" value="1"/>
</dbReference>
<evidence type="ECO:0000256" key="2">
    <source>
        <dbReference type="ARBA" id="ARBA00022801"/>
    </source>
</evidence>
<evidence type="ECO:0000256" key="3">
    <source>
        <dbReference type="SAM" id="SignalP"/>
    </source>
</evidence>
<dbReference type="PROSITE" id="PS51257">
    <property type="entry name" value="PROKAR_LIPOPROTEIN"/>
    <property type="match status" value="1"/>
</dbReference>
<dbReference type="AlphaFoldDB" id="A0A9X3XFY0"/>
<dbReference type="PANTHER" id="PTHR43037">
    <property type="entry name" value="UNNAMED PRODUCT-RELATED"/>
    <property type="match status" value="1"/>
</dbReference>
<feature type="domain" description="Dienelactone hydrolase" evidence="4">
    <location>
        <begin position="120"/>
        <end position="246"/>
    </location>
</feature>
<dbReference type="GO" id="GO:0016787">
    <property type="term" value="F:hydrolase activity"/>
    <property type="evidence" value="ECO:0007669"/>
    <property type="project" value="UniProtKB-KW"/>
</dbReference>
<evidence type="ECO:0000313" key="5">
    <source>
        <dbReference type="EMBL" id="MDC3989277.1"/>
    </source>
</evidence>
<dbReference type="InterPro" id="IPR002925">
    <property type="entry name" value="Dienelactn_hydro"/>
</dbReference>
<accession>A0A9X3XFY0</accession>
<dbReference type="SUPFAM" id="SSF53474">
    <property type="entry name" value="alpha/beta-Hydrolases"/>
    <property type="match status" value="1"/>
</dbReference>
<gene>
    <name evidence="5" type="ORF">KEG57_52930</name>
</gene>
<evidence type="ECO:0000259" key="4">
    <source>
        <dbReference type="Pfam" id="PF01738"/>
    </source>
</evidence>
<comment type="caution">
    <text evidence="5">The sequence shown here is derived from an EMBL/GenBank/DDBJ whole genome shotgun (WGS) entry which is preliminary data.</text>
</comment>
<dbReference type="Gene3D" id="3.40.50.1820">
    <property type="entry name" value="alpha/beta hydrolase"/>
    <property type="match status" value="1"/>
</dbReference>
<dbReference type="Proteomes" id="UP001151081">
    <property type="component" value="Unassembled WGS sequence"/>
</dbReference>
<dbReference type="InterPro" id="IPR050955">
    <property type="entry name" value="Plant_Biomass_Hydrol_Est"/>
</dbReference>
<dbReference type="PANTHER" id="PTHR43037:SF5">
    <property type="entry name" value="FERULOYL ESTERASE"/>
    <property type="match status" value="1"/>
</dbReference>
<feature type="signal peptide" evidence="3">
    <location>
        <begin position="1"/>
        <end position="27"/>
    </location>
</feature>
<keyword evidence="2 5" id="KW-0378">Hydrolase</keyword>
<protein>
    <submittedName>
        <fullName evidence="5">Dienelactone hydrolase family protein</fullName>
    </submittedName>
</protein>
<reference evidence="5 6" key="1">
    <citation type="submission" date="2021-04" db="EMBL/GenBank/DDBJ databases">
        <title>Genome analysis of Polyangium sp.</title>
        <authorList>
            <person name="Li Y."/>
            <person name="Wang J."/>
        </authorList>
    </citation>
    <scope>NUCLEOTIDE SEQUENCE [LARGE SCALE GENOMIC DNA]</scope>
    <source>
        <strain evidence="5 6">SDU14</strain>
    </source>
</reference>
<evidence type="ECO:0000256" key="1">
    <source>
        <dbReference type="ARBA" id="ARBA00022729"/>
    </source>
</evidence>
<name>A0A9X3XFY0_9BACT</name>
<proteinExistence type="predicted"/>
<sequence length="260" mass="28117">MSTKNRRTTVILRALCCCLALASLACASRPRASPTPARAEGTLAGYHYLTFVTGGARSTDALPLIVGLHYSSATPETIRADFDQIDIPARIVLPRGKYPRRSGYSWFPSSYGELAADKQAKLTFEVKDEVLAFVEAAAHHDPTTGKPVLVGTSYGGDLSYLIAIHHPDRVAAVFPIAARFPAEWLPATSTCRPSCPLVYAMHGEKDAVVPIDGARRAAQQLTELGHRVELHEYAGIAHDFSAQMKSDFTAQLRAVLSAAR</sequence>
<dbReference type="EMBL" id="JAGTJJ010000103">
    <property type="protein sequence ID" value="MDC3989277.1"/>
    <property type="molecule type" value="Genomic_DNA"/>
</dbReference>
<dbReference type="InterPro" id="IPR029058">
    <property type="entry name" value="AB_hydrolase_fold"/>
</dbReference>
<keyword evidence="1 3" id="KW-0732">Signal</keyword>
<keyword evidence="6" id="KW-1185">Reference proteome</keyword>
<organism evidence="5 6">
    <name type="scientific">Polyangium jinanense</name>
    <dbReference type="NCBI Taxonomy" id="2829994"/>
    <lineage>
        <taxon>Bacteria</taxon>
        <taxon>Pseudomonadati</taxon>
        <taxon>Myxococcota</taxon>
        <taxon>Polyangia</taxon>
        <taxon>Polyangiales</taxon>
        <taxon>Polyangiaceae</taxon>
        <taxon>Polyangium</taxon>
    </lineage>
</organism>
<dbReference type="RefSeq" id="WP_272460007.1">
    <property type="nucleotide sequence ID" value="NZ_JAGTJJ010000103.1"/>
</dbReference>
<evidence type="ECO:0000313" key="6">
    <source>
        <dbReference type="Proteomes" id="UP001151081"/>
    </source>
</evidence>